<dbReference type="EMBL" id="RJQC01000004">
    <property type="protein sequence ID" value="RNM29395.1"/>
    <property type="molecule type" value="Genomic_DNA"/>
</dbReference>
<sequence>MKTVTHFDLSTYLSFRMGPIIDTVFIIEKDQEIEDIFHLYPNASILGGGTNTLVGKEKAQDVWLINQMMGWQMESETVQGVRIRIQSGQNMDAFIQWSVENGYQGMESLSGIPGSLGGAAMMNAGAYGHELKDVIESIQVYDRFTHQIKIFSKAELGMGYRTSIFQQDPQRWFIQSVVVSLIKGSKQALVQKRAEIVDQRAHRIPNLQRYPSCGSFFRNVIIAKSQAIQLQKQFPTLKMFDLPADHIKISTGSILKTLWPKGFHFQGVRMYPDSPLILINEGATMDSVSCAIQTILEKVYAHTKIQLEPEVRLMGIPLGKRSIFRYDESTRR</sequence>
<keyword evidence="7 16" id="KW-0285">Flavoprotein</keyword>
<keyword evidence="12 16" id="KW-0560">Oxidoreductase</keyword>
<dbReference type="Pfam" id="PF02873">
    <property type="entry name" value="MurB_C"/>
    <property type="match status" value="1"/>
</dbReference>
<dbReference type="GO" id="GO:0071555">
    <property type="term" value="P:cell wall organization"/>
    <property type="evidence" value="ECO:0007669"/>
    <property type="project" value="UniProtKB-KW"/>
</dbReference>
<evidence type="ECO:0000256" key="2">
    <source>
        <dbReference type="ARBA" id="ARBA00003921"/>
    </source>
</evidence>
<dbReference type="InterPro" id="IPR016166">
    <property type="entry name" value="FAD-bd_PCMH"/>
</dbReference>
<feature type="active site" evidence="16">
    <location>
        <position position="310"/>
    </location>
</feature>
<keyword evidence="8 16" id="KW-0274">FAD</keyword>
<dbReference type="AlphaFoldDB" id="A0A3N0HX93"/>
<keyword evidence="14 16" id="KW-0961">Cell wall biogenesis/degradation</keyword>
<name>A0A3N0HX93_9FIRM</name>
<dbReference type="Proteomes" id="UP000276568">
    <property type="component" value="Unassembled WGS sequence"/>
</dbReference>
<evidence type="ECO:0000256" key="13">
    <source>
        <dbReference type="ARBA" id="ARBA00023306"/>
    </source>
</evidence>
<dbReference type="InterPro" id="IPR003170">
    <property type="entry name" value="MurB"/>
</dbReference>
<protein>
    <recommendedName>
        <fullName evidence="16">UDP-N-acetylenolpyruvoylglucosamine reductase</fullName>
        <ecNumber evidence="16">1.3.1.98</ecNumber>
    </recommendedName>
    <alternativeName>
        <fullName evidence="16">UDP-N-acetylmuramate dehydrogenase</fullName>
    </alternativeName>
</protein>
<proteinExistence type="inferred from homology"/>
<comment type="function">
    <text evidence="2 16">Cell wall formation.</text>
</comment>
<dbReference type="EC" id="1.3.1.98" evidence="16"/>
<evidence type="ECO:0000256" key="14">
    <source>
        <dbReference type="ARBA" id="ARBA00023316"/>
    </source>
</evidence>
<evidence type="ECO:0000256" key="6">
    <source>
        <dbReference type="ARBA" id="ARBA00022618"/>
    </source>
</evidence>
<evidence type="ECO:0000313" key="19">
    <source>
        <dbReference type="Proteomes" id="UP000276568"/>
    </source>
</evidence>
<comment type="similarity">
    <text evidence="16">Belongs to the MurB family.</text>
</comment>
<dbReference type="RefSeq" id="WP_128521082.1">
    <property type="nucleotide sequence ID" value="NZ_RJQC01000004.1"/>
</dbReference>
<dbReference type="HAMAP" id="MF_00037">
    <property type="entry name" value="MurB"/>
    <property type="match status" value="1"/>
</dbReference>
<keyword evidence="5 16" id="KW-0963">Cytoplasm</keyword>
<dbReference type="PANTHER" id="PTHR21071">
    <property type="entry name" value="UDP-N-ACETYLENOLPYRUVOYLGLUCOSAMINE REDUCTASE"/>
    <property type="match status" value="1"/>
</dbReference>
<evidence type="ECO:0000256" key="15">
    <source>
        <dbReference type="ARBA" id="ARBA00048914"/>
    </source>
</evidence>
<keyword evidence="13 16" id="KW-0131">Cell cycle</keyword>
<reference evidence="18 19" key="1">
    <citation type="submission" date="2018-11" db="EMBL/GenBank/DDBJ databases">
        <title>Clostridium sp. nov., a member of the family Erysipelotrichaceae isolated from pig faeces.</title>
        <authorList>
            <person name="Chang Y.-H."/>
        </authorList>
    </citation>
    <scope>NUCLEOTIDE SEQUENCE [LARGE SCALE GENOMIC DNA]</scope>
    <source>
        <strain evidence="18 19">YH-panp20</strain>
    </source>
</reference>
<comment type="catalytic activity">
    <reaction evidence="15 16">
        <text>UDP-N-acetyl-alpha-D-muramate + NADP(+) = UDP-N-acetyl-3-O-(1-carboxyvinyl)-alpha-D-glucosamine + NADPH + H(+)</text>
        <dbReference type="Rhea" id="RHEA:12248"/>
        <dbReference type="ChEBI" id="CHEBI:15378"/>
        <dbReference type="ChEBI" id="CHEBI:57783"/>
        <dbReference type="ChEBI" id="CHEBI:58349"/>
        <dbReference type="ChEBI" id="CHEBI:68483"/>
        <dbReference type="ChEBI" id="CHEBI:70757"/>
        <dbReference type="EC" id="1.3.1.98"/>
    </reaction>
</comment>
<evidence type="ECO:0000256" key="5">
    <source>
        <dbReference type="ARBA" id="ARBA00022490"/>
    </source>
</evidence>
<dbReference type="InterPro" id="IPR036318">
    <property type="entry name" value="FAD-bd_PCMH-like_sf"/>
</dbReference>
<dbReference type="PANTHER" id="PTHR21071:SF4">
    <property type="entry name" value="UDP-N-ACETYLENOLPYRUVOYLGLUCOSAMINE REDUCTASE"/>
    <property type="match status" value="1"/>
</dbReference>
<evidence type="ECO:0000313" key="18">
    <source>
        <dbReference type="EMBL" id="RNM29395.1"/>
    </source>
</evidence>
<evidence type="ECO:0000256" key="4">
    <source>
        <dbReference type="ARBA" id="ARBA00004752"/>
    </source>
</evidence>
<evidence type="ECO:0000259" key="17">
    <source>
        <dbReference type="PROSITE" id="PS51387"/>
    </source>
</evidence>
<dbReference type="OrthoDB" id="9804753at2"/>
<organism evidence="18 19">
    <name type="scientific">Absicoccus porci</name>
    <dbReference type="NCBI Taxonomy" id="2486576"/>
    <lineage>
        <taxon>Bacteria</taxon>
        <taxon>Bacillati</taxon>
        <taxon>Bacillota</taxon>
        <taxon>Erysipelotrichia</taxon>
        <taxon>Erysipelotrichales</taxon>
        <taxon>Erysipelotrichaceae</taxon>
        <taxon>Absicoccus</taxon>
    </lineage>
</organism>
<dbReference type="GO" id="GO:0008360">
    <property type="term" value="P:regulation of cell shape"/>
    <property type="evidence" value="ECO:0007669"/>
    <property type="project" value="UniProtKB-KW"/>
</dbReference>
<comment type="cofactor">
    <cofactor evidence="1 16">
        <name>FAD</name>
        <dbReference type="ChEBI" id="CHEBI:57692"/>
    </cofactor>
</comment>
<comment type="caution">
    <text evidence="18">The sequence shown here is derived from an EMBL/GenBank/DDBJ whole genome shotgun (WGS) entry which is preliminary data.</text>
</comment>
<feature type="domain" description="FAD-binding PCMH-type" evidence="17">
    <location>
        <begin position="17"/>
        <end position="184"/>
    </location>
</feature>
<comment type="subcellular location">
    <subcellularLocation>
        <location evidence="3 16">Cytoplasm</location>
    </subcellularLocation>
</comment>
<dbReference type="SUPFAM" id="SSF56194">
    <property type="entry name" value="Uridine diphospho-N-Acetylenolpyruvylglucosamine reductase, MurB, C-terminal domain"/>
    <property type="match status" value="1"/>
</dbReference>
<feature type="active site" evidence="16">
    <location>
        <position position="161"/>
    </location>
</feature>
<dbReference type="InterPro" id="IPR006094">
    <property type="entry name" value="Oxid_FAD_bind_N"/>
</dbReference>
<dbReference type="Pfam" id="PF01565">
    <property type="entry name" value="FAD_binding_4"/>
    <property type="match status" value="1"/>
</dbReference>
<evidence type="ECO:0000256" key="7">
    <source>
        <dbReference type="ARBA" id="ARBA00022630"/>
    </source>
</evidence>
<dbReference type="GO" id="GO:0071949">
    <property type="term" value="F:FAD binding"/>
    <property type="evidence" value="ECO:0007669"/>
    <property type="project" value="InterPro"/>
</dbReference>
<dbReference type="InterPro" id="IPR016169">
    <property type="entry name" value="FAD-bd_PCMH_sub2"/>
</dbReference>
<dbReference type="InterPro" id="IPR036635">
    <property type="entry name" value="MurB_C_sf"/>
</dbReference>
<keyword evidence="11 16" id="KW-0573">Peptidoglycan synthesis</keyword>
<keyword evidence="6 16" id="KW-0132">Cell division</keyword>
<dbReference type="GO" id="GO:0005829">
    <property type="term" value="C:cytosol"/>
    <property type="evidence" value="ECO:0007669"/>
    <property type="project" value="TreeGrafter"/>
</dbReference>
<comment type="pathway">
    <text evidence="4 16">Cell wall biogenesis; peptidoglycan biosynthesis.</text>
</comment>
<dbReference type="GO" id="GO:0008762">
    <property type="term" value="F:UDP-N-acetylmuramate dehydrogenase activity"/>
    <property type="evidence" value="ECO:0007669"/>
    <property type="project" value="UniProtKB-UniRule"/>
</dbReference>
<keyword evidence="10 16" id="KW-0133">Cell shape</keyword>
<evidence type="ECO:0000256" key="9">
    <source>
        <dbReference type="ARBA" id="ARBA00022857"/>
    </source>
</evidence>
<feature type="active site" description="Proton donor" evidence="16">
    <location>
        <position position="215"/>
    </location>
</feature>
<evidence type="ECO:0000256" key="3">
    <source>
        <dbReference type="ARBA" id="ARBA00004496"/>
    </source>
</evidence>
<keyword evidence="9 16" id="KW-0521">NADP</keyword>
<evidence type="ECO:0000256" key="1">
    <source>
        <dbReference type="ARBA" id="ARBA00001974"/>
    </source>
</evidence>
<dbReference type="GO" id="GO:0009252">
    <property type="term" value="P:peptidoglycan biosynthetic process"/>
    <property type="evidence" value="ECO:0007669"/>
    <property type="project" value="UniProtKB-UniRule"/>
</dbReference>
<evidence type="ECO:0000256" key="8">
    <source>
        <dbReference type="ARBA" id="ARBA00022827"/>
    </source>
</evidence>
<evidence type="ECO:0000256" key="16">
    <source>
        <dbReference type="HAMAP-Rule" id="MF_00037"/>
    </source>
</evidence>
<dbReference type="GO" id="GO:0051301">
    <property type="term" value="P:cell division"/>
    <property type="evidence" value="ECO:0007669"/>
    <property type="project" value="UniProtKB-KW"/>
</dbReference>
<dbReference type="InterPro" id="IPR011601">
    <property type="entry name" value="MurB_C"/>
</dbReference>
<dbReference type="PROSITE" id="PS51387">
    <property type="entry name" value="FAD_PCMH"/>
    <property type="match status" value="1"/>
</dbReference>
<dbReference type="Gene3D" id="3.30.465.10">
    <property type="match status" value="1"/>
</dbReference>
<keyword evidence="19" id="KW-1185">Reference proteome</keyword>
<dbReference type="SUPFAM" id="SSF56176">
    <property type="entry name" value="FAD-binding/transporter-associated domain-like"/>
    <property type="match status" value="1"/>
</dbReference>
<gene>
    <name evidence="16" type="primary">murB</name>
    <name evidence="18" type="ORF">EDX97_10430</name>
</gene>
<accession>A0A3N0HX93</accession>
<evidence type="ECO:0000256" key="12">
    <source>
        <dbReference type="ARBA" id="ARBA00023002"/>
    </source>
</evidence>
<dbReference type="UniPathway" id="UPA00219"/>
<evidence type="ECO:0000256" key="11">
    <source>
        <dbReference type="ARBA" id="ARBA00022984"/>
    </source>
</evidence>
<dbReference type="Gene3D" id="3.90.78.10">
    <property type="entry name" value="UDP-N-acetylenolpyruvoylglucosamine reductase, C-terminal domain"/>
    <property type="match status" value="1"/>
</dbReference>
<evidence type="ECO:0000256" key="10">
    <source>
        <dbReference type="ARBA" id="ARBA00022960"/>
    </source>
</evidence>